<reference evidence="1 2" key="1">
    <citation type="journal article" date="2013" name="PLoS Genet.">
        <title>Distinctive expansion of potential virulence genes in the genome of the oomycete fish pathogen Saprolegnia parasitica.</title>
        <authorList>
            <person name="Jiang R.H."/>
            <person name="de Bruijn I."/>
            <person name="Haas B.J."/>
            <person name="Belmonte R."/>
            <person name="Lobach L."/>
            <person name="Christie J."/>
            <person name="van den Ackerveken G."/>
            <person name="Bottin A."/>
            <person name="Bulone V."/>
            <person name="Diaz-Moreno S.M."/>
            <person name="Dumas B."/>
            <person name="Fan L."/>
            <person name="Gaulin E."/>
            <person name="Govers F."/>
            <person name="Grenville-Briggs L.J."/>
            <person name="Horner N.R."/>
            <person name="Levin J.Z."/>
            <person name="Mammella M."/>
            <person name="Meijer H.J."/>
            <person name="Morris P."/>
            <person name="Nusbaum C."/>
            <person name="Oome S."/>
            <person name="Phillips A.J."/>
            <person name="van Rooyen D."/>
            <person name="Rzeszutek E."/>
            <person name="Saraiva M."/>
            <person name="Secombes C.J."/>
            <person name="Seidl M.F."/>
            <person name="Snel B."/>
            <person name="Stassen J.H."/>
            <person name="Sykes S."/>
            <person name="Tripathy S."/>
            <person name="van den Berg H."/>
            <person name="Vega-Arreguin J.C."/>
            <person name="Wawra S."/>
            <person name="Young S.K."/>
            <person name="Zeng Q."/>
            <person name="Dieguez-Uribeondo J."/>
            <person name="Russ C."/>
            <person name="Tyler B.M."/>
            <person name="van West P."/>
        </authorList>
    </citation>
    <scope>NUCLEOTIDE SEQUENCE [LARGE SCALE GENOMIC DNA]</scope>
    <source>
        <strain evidence="1 2">CBS 223.65</strain>
    </source>
</reference>
<sequence length="503" mass="53347">MTTIHPRPVTTILPSVVLHAILRATSHGADVFAILEALPVATLLPEFVALWELGAGVNLADHWPIVHITRFRSSSLTSGVYVDAGFTSLTWLDVTLPPNMSVTLVVDPTVPGPLCAFACNWGDCITEVIVKGRAVRPDPIPDILSRCVNVRAVAIECAATPVAAAAYLAAIPTTHLHTLRVCVVSTDALDASGIVAWLQGPNATSLSLSCASVRDPVALASAIQDCATLSSLALGNALNVQVTLATSPQGLCHVTALALSQGSKSYTINVLSQLNVVSFALQNHHRRALPVPDVMSILAMSMALETLNLVNWTLPAGTVTGACPRLATATLRRMKFKHAATVPQIIQWLSTSHRLAFVSLCDTVLDHDGVLELARALPVWMASGLASLRLDGTGLTDDDAIVLAIALASKRNRRPLTIDMTANQLSVASAPVLLTALGACCDVTLHLGHPFALNGTGEYDSLDESDDEGEQTIQHLVHVHRLRYRASGIYVSPSQTSSPWHAL</sequence>
<dbReference type="EMBL" id="KK583491">
    <property type="protein sequence ID" value="KDO18134.1"/>
    <property type="molecule type" value="Genomic_DNA"/>
</dbReference>
<dbReference type="VEuPathDB" id="FungiDB:SPRG_16495"/>
<evidence type="ECO:0000313" key="1">
    <source>
        <dbReference type="EMBL" id="KDO18134.1"/>
    </source>
</evidence>
<dbReference type="SUPFAM" id="SSF52047">
    <property type="entry name" value="RNI-like"/>
    <property type="match status" value="1"/>
</dbReference>
<protein>
    <recommendedName>
        <fullName evidence="3">F-box domain-containing protein</fullName>
    </recommendedName>
</protein>
<dbReference type="KEGG" id="spar:SPRG_16495"/>
<gene>
    <name evidence="1" type="ORF">SPRG_16495</name>
</gene>
<dbReference type="RefSeq" id="XP_012211159.1">
    <property type="nucleotide sequence ID" value="XM_012355769.1"/>
</dbReference>
<dbReference type="GeneID" id="24138116"/>
<dbReference type="Gene3D" id="3.80.10.10">
    <property type="entry name" value="Ribonuclease Inhibitor"/>
    <property type="match status" value="1"/>
</dbReference>
<evidence type="ECO:0000313" key="2">
    <source>
        <dbReference type="Proteomes" id="UP000030745"/>
    </source>
</evidence>
<proteinExistence type="predicted"/>
<name>A0A067BIA9_SAPPC</name>
<dbReference type="AlphaFoldDB" id="A0A067BIA9"/>
<evidence type="ECO:0008006" key="3">
    <source>
        <dbReference type="Google" id="ProtNLM"/>
    </source>
</evidence>
<dbReference type="Proteomes" id="UP000030745">
    <property type="component" value="Unassembled WGS sequence"/>
</dbReference>
<accession>A0A067BIA9</accession>
<organism evidence="1 2">
    <name type="scientific">Saprolegnia parasitica (strain CBS 223.65)</name>
    <dbReference type="NCBI Taxonomy" id="695850"/>
    <lineage>
        <taxon>Eukaryota</taxon>
        <taxon>Sar</taxon>
        <taxon>Stramenopiles</taxon>
        <taxon>Oomycota</taxon>
        <taxon>Saprolegniomycetes</taxon>
        <taxon>Saprolegniales</taxon>
        <taxon>Saprolegniaceae</taxon>
        <taxon>Saprolegnia</taxon>
    </lineage>
</organism>
<keyword evidence="2" id="KW-1185">Reference proteome</keyword>
<dbReference type="InterPro" id="IPR032675">
    <property type="entry name" value="LRR_dom_sf"/>
</dbReference>